<dbReference type="GO" id="GO:0006814">
    <property type="term" value="P:sodium ion transport"/>
    <property type="evidence" value="ECO:0007669"/>
    <property type="project" value="UniProtKB-KW"/>
</dbReference>
<dbReference type="PANTHER" id="PTHR43562:SF3">
    <property type="entry name" value="SODIUM ION_PROTON EXCHANGER (EUROFUNG)"/>
    <property type="match status" value="1"/>
</dbReference>
<dbReference type="Gene3D" id="1.20.1530.20">
    <property type="match status" value="1"/>
</dbReference>
<proteinExistence type="predicted"/>
<evidence type="ECO:0000256" key="9">
    <source>
        <dbReference type="ARBA" id="ARBA00023201"/>
    </source>
</evidence>
<evidence type="ECO:0000256" key="10">
    <source>
        <dbReference type="SAM" id="Phobius"/>
    </source>
</evidence>
<feature type="transmembrane region" description="Helical" evidence="10">
    <location>
        <begin position="143"/>
        <end position="163"/>
    </location>
</feature>
<dbReference type="GO" id="GO:0015297">
    <property type="term" value="F:antiporter activity"/>
    <property type="evidence" value="ECO:0007669"/>
    <property type="project" value="UniProtKB-KW"/>
</dbReference>
<keyword evidence="13" id="KW-1185">Reference proteome</keyword>
<evidence type="ECO:0000256" key="2">
    <source>
        <dbReference type="ARBA" id="ARBA00022448"/>
    </source>
</evidence>
<evidence type="ECO:0000256" key="4">
    <source>
        <dbReference type="ARBA" id="ARBA00022692"/>
    </source>
</evidence>
<dbReference type="RefSeq" id="WP_165863649.1">
    <property type="nucleotide sequence ID" value="NZ_SMFV01000001.1"/>
</dbReference>
<dbReference type="Proteomes" id="UP000295777">
    <property type="component" value="Unassembled WGS sequence"/>
</dbReference>
<evidence type="ECO:0000256" key="3">
    <source>
        <dbReference type="ARBA" id="ARBA00022449"/>
    </source>
</evidence>
<keyword evidence="4 10" id="KW-0812">Transmembrane</keyword>
<dbReference type="Pfam" id="PF00999">
    <property type="entry name" value="Na_H_Exchanger"/>
    <property type="match status" value="1"/>
</dbReference>
<comment type="subcellular location">
    <subcellularLocation>
        <location evidence="1">Membrane</location>
        <topology evidence="1">Multi-pass membrane protein</topology>
    </subcellularLocation>
</comment>
<feature type="transmembrane region" description="Helical" evidence="10">
    <location>
        <begin position="80"/>
        <end position="105"/>
    </location>
</feature>
<feature type="transmembrane region" description="Helical" evidence="10">
    <location>
        <begin position="50"/>
        <end position="68"/>
    </location>
</feature>
<protein>
    <submittedName>
        <fullName evidence="12">Transporter (CPA2 family)</fullName>
    </submittedName>
</protein>
<evidence type="ECO:0000256" key="7">
    <source>
        <dbReference type="ARBA" id="ARBA00023065"/>
    </source>
</evidence>
<dbReference type="GO" id="GO:1902600">
    <property type="term" value="P:proton transmembrane transport"/>
    <property type="evidence" value="ECO:0007669"/>
    <property type="project" value="InterPro"/>
</dbReference>
<feature type="transmembrane region" description="Helical" evidence="10">
    <location>
        <begin position="111"/>
        <end position="131"/>
    </location>
</feature>
<feature type="transmembrane region" description="Helical" evidence="10">
    <location>
        <begin position="310"/>
        <end position="332"/>
    </location>
</feature>
<keyword evidence="9" id="KW-0739">Sodium transport</keyword>
<dbReference type="PANTHER" id="PTHR43562">
    <property type="entry name" value="NAPA-TYPE SODIUM/HYDROGEN ANTIPORTER"/>
    <property type="match status" value="1"/>
</dbReference>
<feature type="transmembrane region" description="Helical" evidence="10">
    <location>
        <begin position="281"/>
        <end position="304"/>
    </location>
</feature>
<gene>
    <name evidence="12" type="ORF">CLV27_0098</name>
</gene>
<accession>A0A4R1GDB4</accession>
<feature type="domain" description="Cation/H+ exchanger transmembrane" evidence="11">
    <location>
        <begin position="12"/>
        <end position="359"/>
    </location>
</feature>
<organism evidence="12 13">
    <name type="scientific">Phorcysia thermohydrogeniphila</name>
    <dbReference type="NCBI Taxonomy" id="936138"/>
    <lineage>
        <taxon>Bacteria</taxon>
        <taxon>Pseudomonadati</taxon>
        <taxon>Aquificota</taxon>
        <taxon>Aquificia</taxon>
        <taxon>Desulfurobacteriales</taxon>
        <taxon>Desulfurobacteriaceae</taxon>
        <taxon>Phorcysia</taxon>
    </lineage>
</organism>
<feature type="transmembrane region" description="Helical" evidence="10">
    <location>
        <begin position="169"/>
        <end position="186"/>
    </location>
</feature>
<keyword evidence="7" id="KW-0406">Ion transport</keyword>
<keyword evidence="6" id="KW-0915">Sodium</keyword>
<keyword evidence="3" id="KW-0050">Antiport</keyword>
<feature type="transmembrane region" description="Helical" evidence="10">
    <location>
        <begin position="207"/>
        <end position="231"/>
    </location>
</feature>
<keyword evidence="8 10" id="KW-0472">Membrane</keyword>
<name>A0A4R1GDB4_9BACT</name>
<evidence type="ECO:0000313" key="12">
    <source>
        <dbReference type="EMBL" id="TCK06297.1"/>
    </source>
</evidence>
<evidence type="ECO:0000256" key="8">
    <source>
        <dbReference type="ARBA" id="ARBA00023136"/>
    </source>
</evidence>
<dbReference type="AlphaFoldDB" id="A0A4R1GDB4"/>
<feature type="transmembrane region" description="Helical" evidence="10">
    <location>
        <begin position="12"/>
        <end position="38"/>
    </location>
</feature>
<reference evidence="12 13" key="1">
    <citation type="submission" date="2019-03" db="EMBL/GenBank/DDBJ databases">
        <title>Genomic Encyclopedia of Archaeal and Bacterial Type Strains, Phase II (KMG-II): from individual species to whole genera.</title>
        <authorList>
            <person name="Goeker M."/>
        </authorList>
    </citation>
    <scope>NUCLEOTIDE SEQUENCE [LARGE SCALE GENOMIC DNA]</scope>
    <source>
        <strain evidence="12 13">DSM 24425</strain>
    </source>
</reference>
<evidence type="ECO:0000259" key="11">
    <source>
        <dbReference type="Pfam" id="PF00999"/>
    </source>
</evidence>
<dbReference type="GO" id="GO:0016020">
    <property type="term" value="C:membrane"/>
    <property type="evidence" value="ECO:0007669"/>
    <property type="project" value="UniProtKB-SubCell"/>
</dbReference>
<feature type="transmembrane region" description="Helical" evidence="10">
    <location>
        <begin position="251"/>
        <end position="269"/>
    </location>
</feature>
<dbReference type="InterPro" id="IPR006153">
    <property type="entry name" value="Cation/H_exchanger_TM"/>
</dbReference>
<dbReference type="EMBL" id="SMFV01000001">
    <property type="protein sequence ID" value="TCK06297.1"/>
    <property type="molecule type" value="Genomic_DNA"/>
</dbReference>
<evidence type="ECO:0000256" key="6">
    <source>
        <dbReference type="ARBA" id="ARBA00023053"/>
    </source>
</evidence>
<sequence length="380" mass="42322">MKLQTESLIVSVLIILAGIGALEIGFSSSILEIVAGVFASNALNLGNLSWLDFLSNLGLLGLMFFAGLETDPELMRKHLYKSLFIGFCSYFFPLISIFYVTHYILDYSFEASVLIGIALSTTSLALVYPLLKEKRILRLPAGQILLAGAMVVDISSMLTMSFLFEGINIYNLLFSVALLLLLVRLPKWGEKLFDRYAKNNIEFKTRFIIVMLIGLGFLSETVHINEAVLAFTTGIFFAEFMKKDFVTERKIKALIFGFLAPFFFFKAGYSVKLSVISPKVIFLSLFLGTIAFVTKYIGTVYATANLFRGAVYKLAGLFFNLRLTFGIVASLFGLKAGIIDEETYVSLLLIIVATSLISSIISNRLPREVEEDILSEIFKI</sequence>
<evidence type="ECO:0000256" key="1">
    <source>
        <dbReference type="ARBA" id="ARBA00004141"/>
    </source>
</evidence>
<feature type="transmembrane region" description="Helical" evidence="10">
    <location>
        <begin position="344"/>
        <end position="361"/>
    </location>
</feature>
<evidence type="ECO:0000313" key="13">
    <source>
        <dbReference type="Proteomes" id="UP000295777"/>
    </source>
</evidence>
<dbReference type="InterPro" id="IPR038770">
    <property type="entry name" value="Na+/solute_symporter_sf"/>
</dbReference>
<keyword evidence="2" id="KW-0813">Transport</keyword>
<evidence type="ECO:0000256" key="5">
    <source>
        <dbReference type="ARBA" id="ARBA00022989"/>
    </source>
</evidence>
<keyword evidence="5 10" id="KW-1133">Transmembrane helix</keyword>
<comment type="caution">
    <text evidence="12">The sequence shown here is derived from an EMBL/GenBank/DDBJ whole genome shotgun (WGS) entry which is preliminary data.</text>
</comment>